<feature type="chain" id="PRO_5001957534" description="Lipoprotein" evidence="1">
    <location>
        <begin position="26"/>
        <end position="136"/>
    </location>
</feature>
<dbReference type="Proteomes" id="UP000029843">
    <property type="component" value="Unassembled WGS sequence"/>
</dbReference>
<proteinExistence type="predicted"/>
<accession>A0A099KSA1</accession>
<evidence type="ECO:0008006" key="4">
    <source>
        <dbReference type="Google" id="ProtNLM"/>
    </source>
</evidence>
<dbReference type="AlphaFoldDB" id="A0A099KSA1"/>
<comment type="caution">
    <text evidence="2">The sequence shown here is derived from an EMBL/GenBank/DDBJ whole genome shotgun (WGS) entry which is preliminary data.</text>
</comment>
<dbReference type="OrthoDB" id="1678364at2"/>
<evidence type="ECO:0000313" key="3">
    <source>
        <dbReference type="Proteomes" id="UP000029843"/>
    </source>
</evidence>
<name>A0A099KSA1_COLPS</name>
<sequence precursor="true">MKKKFLLAVPLSILFSLCLFSCSQATQNQPQLQSKEIIKEGHNQVREKKEQVWQQVTVNYYDFEGGFYGLTSQTGDKLLPMNLAKQYKLQGTVLKVKGKVIKDMMTIQQWGQPFRIAEVELIKLGHSSGKNKGAEY</sequence>
<dbReference type="RefSeq" id="WP_033093726.1">
    <property type="nucleotide sequence ID" value="NZ_JQED01000017.1"/>
</dbReference>
<evidence type="ECO:0000256" key="1">
    <source>
        <dbReference type="SAM" id="SignalP"/>
    </source>
</evidence>
<keyword evidence="1" id="KW-0732">Signal</keyword>
<dbReference type="EMBL" id="JQED01000017">
    <property type="protein sequence ID" value="KGJ92752.1"/>
    <property type="molecule type" value="Genomic_DNA"/>
</dbReference>
<reference evidence="2 3" key="1">
    <citation type="submission" date="2014-08" db="EMBL/GenBank/DDBJ databases">
        <title>Genomic and Phenotypic Diversity of Colwellia psychrerythraea strains from Disparate Marine Basins.</title>
        <authorList>
            <person name="Techtmann S.M."/>
            <person name="Stelling S.C."/>
            <person name="Utturkar S.M."/>
            <person name="Alshibli N."/>
            <person name="Harris A."/>
            <person name="Brown S.D."/>
            <person name="Hazen T.C."/>
        </authorList>
    </citation>
    <scope>NUCLEOTIDE SEQUENCE [LARGE SCALE GENOMIC DNA]</scope>
    <source>
        <strain evidence="2 3">ND2E</strain>
    </source>
</reference>
<evidence type="ECO:0000313" key="2">
    <source>
        <dbReference type="EMBL" id="KGJ92752.1"/>
    </source>
</evidence>
<organism evidence="2 3">
    <name type="scientific">Colwellia psychrerythraea</name>
    <name type="common">Vibrio psychroerythus</name>
    <dbReference type="NCBI Taxonomy" id="28229"/>
    <lineage>
        <taxon>Bacteria</taxon>
        <taxon>Pseudomonadati</taxon>
        <taxon>Pseudomonadota</taxon>
        <taxon>Gammaproteobacteria</taxon>
        <taxon>Alteromonadales</taxon>
        <taxon>Colwelliaceae</taxon>
        <taxon>Colwellia</taxon>
    </lineage>
</organism>
<feature type="signal peptide" evidence="1">
    <location>
        <begin position="1"/>
        <end position="25"/>
    </location>
</feature>
<dbReference type="PATRIC" id="fig|28229.4.peg.2043"/>
<gene>
    <name evidence="2" type="ORF">ND2E_3000</name>
</gene>
<protein>
    <recommendedName>
        <fullName evidence="4">Lipoprotein</fullName>
    </recommendedName>
</protein>